<evidence type="ECO:0000256" key="1">
    <source>
        <dbReference type="ARBA" id="ARBA00004127"/>
    </source>
</evidence>
<reference evidence="8 9" key="1">
    <citation type="submission" date="2016-07" db="EMBL/GenBank/DDBJ databases">
        <title>Pervasive Adenine N6-methylation of Active Genes in Fungi.</title>
        <authorList>
            <consortium name="DOE Joint Genome Institute"/>
            <person name="Mondo S.J."/>
            <person name="Dannebaum R.O."/>
            <person name="Kuo R.C."/>
            <person name="Labutti K."/>
            <person name="Haridas S."/>
            <person name="Kuo A."/>
            <person name="Salamov A."/>
            <person name="Ahrendt S.R."/>
            <person name="Lipzen A."/>
            <person name="Sullivan W."/>
            <person name="Andreopoulos W.B."/>
            <person name="Clum A."/>
            <person name="Lindquist E."/>
            <person name="Daum C."/>
            <person name="Ramamoorthy G.K."/>
            <person name="Gryganskyi A."/>
            <person name="Culley D."/>
            <person name="Magnuson J.K."/>
            <person name="James T.Y."/>
            <person name="O'Malley M.A."/>
            <person name="Stajich J.E."/>
            <person name="Spatafora J.W."/>
            <person name="Visel A."/>
            <person name="Grigoriev I.V."/>
        </authorList>
    </citation>
    <scope>NUCLEOTIDE SEQUENCE [LARGE SCALE GENOMIC DNA]</scope>
    <source>
        <strain evidence="8 9">NRRL 1336</strain>
    </source>
</reference>
<comment type="caution">
    <text evidence="8">The sequence shown here is derived from an EMBL/GenBank/DDBJ whole genome shotgun (WGS) entry which is preliminary data.</text>
</comment>
<comment type="subcellular location">
    <subcellularLocation>
        <location evidence="1">Endomembrane system</location>
        <topology evidence="1">Multi-pass membrane protein</topology>
    </subcellularLocation>
</comment>
<dbReference type="OrthoDB" id="541710at2759"/>
<protein>
    <submittedName>
        <fullName evidence="8">3-oxo-5-alpha-steroid 4-dehydrogenase-domain-containing protein</fullName>
    </submittedName>
</protein>
<dbReference type="GO" id="GO:0003865">
    <property type="term" value="F:3-oxo-5-alpha-steroid 4-dehydrogenase activity"/>
    <property type="evidence" value="ECO:0007669"/>
    <property type="project" value="TreeGrafter"/>
</dbReference>
<keyword evidence="2 5" id="KW-0812">Transmembrane</keyword>
<dbReference type="UniPathway" id="UPA00378"/>
<dbReference type="InterPro" id="IPR039698">
    <property type="entry name" value="Dfg10/SRD5A3"/>
</dbReference>
<evidence type="ECO:0000313" key="8">
    <source>
        <dbReference type="EMBL" id="ORZ20344.1"/>
    </source>
</evidence>
<gene>
    <name evidence="8" type="ORF">BCR42DRAFT_408572</name>
</gene>
<dbReference type="GO" id="GO:0005783">
    <property type="term" value="C:endoplasmic reticulum"/>
    <property type="evidence" value="ECO:0007669"/>
    <property type="project" value="TreeGrafter"/>
</dbReference>
<keyword evidence="9" id="KW-1185">Reference proteome</keyword>
<keyword evidence="3 5" id="KW-1133">Transmembrane helix</keyword>
<evidence type="ECO:0000256" key="6">
    <source>
        <dbReference type="SAM" id="SignalP"/>
    </source>
</evidence>
<feature type="domain" description="3-oxo-5-alpha-steroid 4-dehydrogenase C-terminal" evidence="7">
    <location>
        <begin position="195"/>
        <end position="318"/>
    </location>
</feature>
<dbReference type="InterPro" id="IPR001104">
    <property type="entry name" value="3-oxo-5_a-steroid_4-DH_C"/>
</dbReference>
<evidence type="ECO:0000256" key="2">
    <source>
        <dbReference type="ARBA" id="ARBA00022692"/>
    </source>
</evidence>
<keyword evidence="6" id="KW-0732">Signal</keyword>
<dbReference type="GO" id="GO:0006488">
    <property type="term" value="P:dolichol-linked oligosaccharide biosynthetic process"/>
    <property type="evidence" value="ECO:0007669"/>
    <property type="project" value="InterPro"/>
</dbReference>
<dbReference type="STRING" id="90262.A0A1X2IQ03"/>
<dbReference type="GO" id="GO:0016095">
    <property type="term" value="P:polyprenol catabolic process"/>
    <property type="evidence" value="ECO:0007669"/>
    <property type="project" value="TreeGrafter"/>
</dbReference>
<sequence length="318" mass="36670">MFLIFFISGCLWLLAVLSLISKKVSELRASVLAYGKLNATADQPTSNWASYLRMWTVPKSWFAHFYVVGFLFSMYCWLELSLAMTFKEKEQTPLLGPLLLSLQKWDSSRGSQSVNWSLCLIGLFLLTLHLARRLYESWFIEKPSPLARMHLSHYFVGLGFYGAMVFGTWLEGVAALPIWLDYNPASRSFCYQDIPIVTTSIGTILFLYASKHQYRCHCILASLRTNNKGDDDDDGKRNSYRIPHGDWFEFLVAPHYTCDVLIYLSLCIIYQARSIILLSGLFWTFLNLSVTASETKTWYISTFPTYPKHRWIMVPGLF</sequence>
<dbReference type="Proteomes" id="UP000193560">
    <property type="component" value="Unassembled WGS sequence"/>
</dbReference>
<feature type="transmembrane region" description="Helical" evidence="5">
    <location>
        <begin position="151"/>
        <end position="178"/>
    </location>
</feature>
<feature type="transmembrane region" description="Helical" evidence="5">
    <location>
        <begin position="260"/>
        <end position="286"/>
    </location>
</feature>
<dbReference type="PANTHER" id="PTHR14624">
    <property type="entry name" value="DFG10 PROTEIN"/>
    <property type="match status" value="1"/>
</dbReference>
<dbReference type="PANTHER" id="PTHR14624:SF0">
    <property type="entry name" value="POLYPRENOL REDUCTASE"/>
    <property type="match status" value="1"/>
</dbReference>
<dbReference type="AlphaFoldDB" id="A0A1X2IQ03"/>
<feature type="transmembrane region" description="Helical" evidence="5">
    <location>
        <begin position="61"/>
        <end position="80"/>
    </location>
</feature>
<feature type="transmembrane region" description="Helical" evidence="5">
    <location>
        <begin position="190"/>
        <end position="209"/>
    </location>
</feature>
<feature type="transmembrane region" description="Helical" evidence="5">
    <location>
        <begin position="113"/>
        <end position="131"/>
    </location>
</feature>
<feature type="chain" id="PRO_5010869877" evidence="6">
    <location>
        <begin position="26"/>
        <end position="318"/>
    </location>
</feature>
<evidence type="ECO:0000313" key="9">
    <source>
        <dbReference type="Proteomes" id="UP000193560"/>
    </source>
</evidence>
<keyword evidence="4 5" id="KW-0472">Membrane</keyword>
<evidence type="ECO:0000256" key="4">
    <source>
        <dbReference type="ARBA" id="ARBA00023136"/>
    </source>
</evidence>
<feature type="signal peptide" evidence="6">
    <location>
        <begin position="1"/>
        <end position="25"/>
    </location>
</feature>
<name>A0A1X2IQ03_9FUNG</name>
<evidence type="ECO:0000256" key="3">
    <source>
        <dbReference type="ARBA" id="ARBA00022989"/>
    </source>
</evidence>
<organism evidence="8 9">
    <name type="scientific">Absidia repens</name>
    <dbReference type="NCBI Taxonomy" id="90262"/>
    <lineage>
        <taxon>Eukaryota</taxon>
        <taxon>Fungi</taxon>
        <taxon>Fungi incertae sedis</taxon>
        <taxon>Mucoromycota</taxon>
        <taxon>Mucoromycotina</taxon>
        <taxon>Mucoromycetes</taxon>
        <taxon>Mucorales</taxon>
        <taxon>Cunninghamellaceae</taxon>
        <taxon>Absidia</taxon>
    </lineage>
</organism>
<proteinExistence type="predicted"/>
<dbReference type="EMBL" id="MCGE01000006">
    <property type="protein sequence ID" value="ORZ20344.1"/>
    <property type="molecule type" value="Genomic_DNA"/>
</dbReference>
<accession>A0A1X2IQ03</accession>
<evidence type="ECO:0000259" key="7">
    <source>
        <dbReference type="Pfam" id="PF02544"/>
    </source>
</evidence>
<evidence type="ECO:0000256" key="5">
    <source>
        <dbReference type="SAM" id="Phobius"/>
    </source>
</evidence>
<dbReference type="Pfam" id="PF02544">
    <property type="entry name" value="Steroid_dh"/>
    <property type="match status" value="1"/>
</dbReference>
<dbReference type="PROSITE" id="PS50244">
    <property type="entry name" value="S5A_REDUCTASE"/>
    <property type="match status" value="1"/>
</dbReference>